<protein>
    <submittedName>
        <fullName evidence="2">Uncharacterized protein</fullName>
    </submittedName>
</protein>
<sequence length="542" mass="59914">MARVQVGYDPRAEALQTTAAPNIATEQARFDPRASSAFQLAEALGKAQPVIDQFNQDYERKKAQDTLLQNMKIEGYKEQFKRDNASGAVTEAQVKQKFPEVVPVVAARVAESIGLDFGRTQINSVIDEINKDDTLRLDTNARNAFLKKKRDEIVGGLAKGNEFYSSGVIKGIDQELRGWENGWQRDTATYHTKVQGDAFKNEVSQVLAAGGDLTEVDKKWSTSSSLNNAERKKLVVDTVIAKAYAEDNPALLSKIPTVFLNDEYKKNLKQAELQITQIRIGKVRDARFLEQSAREDATRGAKTDMIKRVASGQPVDPGMYRNDPEAFNYAMQLKDAGRLPDVQSVSNATKVRTAILNGSTVGTMNQNQVIDQIMADPTMNPKEKQALIADVPKLMEGMLILKDEGVQTAMSTRIDARLKVLEGSTNAKIQALISGGNLRAQAMQVFQQGLESSFTAYFEDNKQWPTGKAKQDIIRVETEKAERLIEELTRMGTTAAPSGPAQTPPARPAATPRATPTQADIDFAKKNPQFRQQFINTFGREP</sequence>
<reference evidence="2" key="1">
    <citation type="submission" date="2020-04" db="EMBL/GenBank/DDBJ databases">
        <authorList>
            <person name="Chiriac C."/>
            <person name="Salcher M."/>
            <person name="Ghai R."/>
            <person name="Kavagutti S V."/>
        </authorList>
    </citation>
    <scope>NUCLEOTIDE SEQUENCE</scope>
</reference>
<feature type="compositionally biased region" description="Low complexity" evidence="1">
    <location>
        <begin position="508"/>
        <end position="519"/>
    </location>
</feature>
<evidence type="ECO:0000256" key="1">
    <source>
        <dbReference type="SAM" id="MobiDB-lite"/>
    </source>
</evidence>
<accession>A0A6J5LYL2</accession>
<organism evidence="2">
    <name type="scientific">uncultured Caudovirales phage</name>
    <dbReference type="NCBI Taxonomy" id="2100421"/>
    <lineage>
        <taxon>Viruses</taxon>
        <taxon>Duplodnaviria</taxon>
        <taxon>Heunggongvirae</taxon>
        <taxon>Uroviricota</taxon>
        <taxon>Caudoviricetes</taxon>
        <taxon>Peduoviridae</taxon>
        <taxon>Maltschvirus</taxon>
        <taxon>Maltschvirus maltsch</taxon>
    </lineage>
</organism>
<dbReference type="EMBL" id="LR796364">
    <property type="protein sequence ID" value="CAB4139201.1"/>
    <property type="molecule type" value="Genomic_DNA"/>
</dbReference>
<feature type="region of interest" description="Disordered" evidence="1">
    <location>
        <begin position="490"/>
        <end position="519"/>
    </location>
</feature>
<name>A0A6J5LYL2_9CAUD</name>
<gene>
    <name evidence="2" type="ORF">UFOVP348_46</name>
</gene>
<proteinExistence type="predicted"/>
<evidence type="ECO:0000313" key="2">
    <source>
        <dbReference type="EMBL" id="CAB4139201.1"/>
    </source>
</evidence>